<feature type="transmembrane region" description="Helical" evidence="8">
    <location>
        <begin position="148"/>
        <end position="164"/>
    </location>
</feature>
<gene>
    <name evidence="10" type="primary">rarD</name>
    <name evidence="10" type="ORF">G4Z14_02700</name>
</gene>
<evidence type="ECO:0000256" key="6">
    <source>
        <dbReference type="ARBA" id="ARBA00022989"/>
    </source>
</evidence>
<keyword evidence="5 8" id="KW-0812">Transmembrane</keyword>
<keyword evidence="6 8" id="KW-1133">Transmembrane helix</keyword>
<evidence type="ECO:0000313" key="11">
    <source>
        <dbReference type="Proteomes" id="UP000477782"/>
    </source>
</evidence>
<evidence type="ECO:0000256" key="3">
    <source>
        <dbReference type="ARBA" id="ARBA00022448"/>
    </source>
</evidence>
<feature type="domain" description="EamA" evidence="9">
    <location>
        <begin position="6"/>
        <end position="141"/>
    </location>
</feature>
<evidence type="ECO:0000256" key="5">
    <source>
        <dbReference type="ARBA" id="ARBA00022692"/>
    </source>
</evidence>
<feature type="transmembrane region" description="Helical" evidence="8">
    <location>
        <begin position="176"/>
        <end position="197"/>
    </location>
</feature>
<dbReference type="PANTHER" id="PTHR22911">
    <property type="entry name" value="ACYL-MALONYL CONDENSING ENZYME-RELATED"/>
    <property type="match status" value="1"/>
</dbReference>
<evidence type="ECO:0000256" key="7">
    <source>
        <dbReference type="ARBA" id="ARBA00023136"/>
    </source>
</evidence>
<dbReference type="InterPro" id="IPR004626">
    <property type="entry name" value="RarD"/>
</dbReference>
<evidence type="ECO:0000259" key="9">
    <source>
        <dbReference type="Pfam" id="PF00892"/>
    </source>
</evidence>
<evidence type="ECO:0000313" key="10">
    <source>
        <dbReference type="EMBL" id="NEY89192.1"/>
    </source>
</evidence>
<feature type="transmembrane region" description="Helical" evidence="8">
    <location>
        <begin position="271"/>
        <end position="292"/>
    </location>
</feature>
<dbReference type="Pfam" id="PF00892">
    <property type="entry name" value="EamA"/>
    <property type="match status" value="1"/>
</dbReference>
<name>A0A6M0QRY0_9RHOB</name>
<dbReference type="GO" id="GO:0005886">
    <property type="term" value="C:plasma membrane"/>
    <property type="evidence" value="ECO:0007669"/>
    <property type="project" value="UniProtKB-SubCell"/>
</dbReference>
<evidence type="ECO:0000256" key="1">
    <source>
        <dbReference type="ARBA" id="ARBA00004651"/>
    </source>
</evidence>
<comment type="subcellular location">
    <subcellularLocation>
        <location evidence="1">Cell membrane</location>
        <topology evidence="1">Multi-pass membrane protein</topology>
    </subcellularLocation>
</comment>
<dbReference type="Proteomes" id="UP000477782">
    <property type="component" value="Unassembled WGS sequence"/>
</dbReference>
<evidence type="ECO:0000256" key="8">
    <source>
        <dbReference type="SAM" id="Phobius"/>
    </source>
</evidence>
<feature type="transmembrane region" description="Helical" evidence="8">
    <location>
        <begin position="101"/>
        <end position="118"/>
    </location>
</feature>
<feature type="transmembrane region" description="Helical" evidence="8">
    <location>
        <begin position="7"/>
        <end position="25"/>
    </location>
</feature>
<keyword evidence="4" id="KW-1003">Cell membrane</keyword>
<dbReference type="NCBIfam" id="TIGR00688">
    <property type="entry name" value="rarD"/>
    <property type="match status" value="1"/>
</dbReference>
<dbReference type="SUPFAM" id="SSF103481">
    <property type="entry name" value="Multidrug resistance efflux transporter EmrE"/>
    <property type="match status" value="1"/>
</dbReference>
<feature type="transmembrane region" description="Helical" evidence="8">
    <location>
        <begin position="37"/>
        <end position="58"/>
    </location>
</feature>
<dbReference type="RefSeq" id="WP_164623199.1">
    <property type="nucleotide sequence ID" value="NZ_JAAIVJ010000001.1"/>
</dbReference>
<keyword evidence="7 8" id="KW-0472">Membrane</keyword>
<accession>A0A6M0QRY0</accession>
<dbReference type="AlphaFoldDB" id="A0A6M0QRY0"/>
<organism evidence="10 11">
    <name type="scientific">Tabrizicola oligotrophica</name>
    <dbReference type="NCBI Taxonomy" id="2710650"/>
    <lineage>
        <taxon>Bacteria</taxon>
        <taxon>Pseudomonadati</taxon>
        <taxon>Pseudomonadota</taxon>
        <taxon>Alphaproteobacteria</taxon>
        <taxon>Rhodobacterales</taxon>
        <taxon>Paracoccaceae</taxon>
        <taxon>Tabrizicola</taxon>
    </lineage>
</organism>
<feature type="transmembrane region" description="Helical" evidence="8">
    <location>
        <begin position="247"/>
        <end position="265"/>
    </location>
</feature>
<keyword evidence="11" id="KW-1185">Reference proteome</keyword>
<dbReference type="EMBL" id="JAAIVJ010000001">
    <property type="protein sequence ID" value="NEY89192.1"/>
    <property type="molecule type" value="Genomic_DNA"/>
</dbReference>
<keyword evidence="3" id="KW-0813">Transport</keyword>
<dbReference type="PANTHER" id="PTHR22911:SF137">
    <property type="entry name" value="SOLUTE CARRIER FAMILY 35 MEMBER G2-RELATED"/>
    <property type="match status" value="1"/>
</dbReference>
<comment type="similarity">
    <text evidence="2">Belongs to the EamA transporter family.</text>
</comment>
<dbReference type="InterPro" id="IPR037185">
    <property type="entry name" value="EmrE-like"/>
</dbReference>
<feature type="transmembrane region" description="Helical" evidence="8">
    <location>
        <begin position="217"/>
        <end position="235"/>
    </location>
</feature>
<comment type="caution">
    <text evidence="10">The sequence shown here is derived from an EMBL/GenBank/DDBJ whole genome shotgun (WGS) entry which is preliminary data.</text>
</comment>
<proteinExistence type="inferred from homology"/>
<evidence type="ECO:0000256" key="4">
    <source>
        <dbReference type="ARBA" id="ARBA00022475"/>
    </source>
</evidence>
<reference evidence="10 11" key="1">
    <citation type="submission" date="2020-02" db="EMBL/GenBank/DDBJ databases">
        <authorList>
            <person name="Chen W.-M."/>
        </authorList>
    </citation>
    <scope>NUCLEOTIDE SEQUENCE [LARGE SCALE GENOMIC DNA]</scope>
    <source>
        <strain evidence="10 11">KMS-5</strain>
    </source>
</reference>
<feature type="transmembrane region" description="Helical" evidence="8">
    <location>
        <begin position="125"/>
        <end position="142"/>
    </location>
</feature>
<sequence>MSEAAKGVAAIVAACLIWGFATLYYKAMAHVPPLEVLSHRLLWTLIFFGALLGVQGRLGQVWRLILGPRGLRVALAGAVIALNWGIFIWAIQAGHAVEASLGYYILPLVSVVMGVVLLGERLTRAQGLAVALAALAVLVLTYGMGVAPWIALVLAFSFAPYLVLKKEMTAPAMVSVTAEVLVIAPLAVIWLLGAHVAGWLEFGRAGGLWGRELYTTLMLPVTGLISGLPLILLSWGAQRVRLSTLGVVQYLNPTLQAFSAVVVMGEPFSRWHAAAFGLIWAALAVYSLAAILQDRAARRAACSAATSATGENSPSIEASAKP</sequence>
<protein>
    <submittedName>
        <fullName evidence="10">EamA family transporter RarD</fullName>
    </submittedName>
</protein>
<evidence type="ECO:0000256" key="2">
    <source>
        <dbReference type="ARBA" id="ARBA00007362"/>
    </source>
</evidence>
<dbReference type="InterPro" id="IPR000620">
    <property type="entry name" value="EamA_dom"/>
</dbReference>
<feature type="transmembrane region" description="Helical" evidence="8">
    <location>
        <begin position="70"/>
        <end position="89"/>
    </location>
</feature>